<organism evidence="2">
    <name type="scientific">Brassica napus</name>
    <name type="common">Rape</name>
    <dbReference type="NCBI Taxonomy" id="3708"/>
    <lineage>
        <taxon>Eukaryota</taxon>
        <taxon>Viridiplantae</taxon>
        <taxon>Streptophyta</taxon>
        <taxon>Embryophyta</taxon>
        <taxon>Tracheophyta</taxon>
        <taxon>Spermatophyta</taxon>
        <taxon>Magnoliopsida</taxon>
        <taxon>eudicotyledons</taxon>
        <taxon>Gunneridae</taxon>
        <taxon>Pentapetalae</taxon>
        <taxon>rosids</taxon>
        <taxon>malvids</taxon>
        <taxon>Brassicales</taxon>
        <taxon>Brassicaceae</taxon>
        <taxon>Brassiceae</taxon>
        <taxon>Brassica</taxon>
    </lineage>
</organism>
<dbReference type="EMBL" id="HG994362">
    <property type="protein sequence ID" value="CAF2239868.1"/>
    <property type="molecule type" value="Genomic_DNA"/>
</dbReference>
<feature type="region of interest" description="Disordered" evidence="1">
    <location>
        <begin position="64"/>
        <end position="90"/>
    </location>
</feature>
<name>A0A816ZYY0_BRANA</name>
<reference evidence="2" key="1">
    <citation type="submission" date="2021-01" db="EMBL/GenBank/DDBJ databases">
        <authorList>
            <consortium name="Genoscope - CEA"/>
            <person name="William W."/>
        </authorList>
    </citation>
    <scope>NUCLEOTIDE SEQUENCE</scope>
</reference>
<dbReference type="Proteomes" id="UP001295469">
    <property type="component" value="Chromosome A08"/>
</dbReference>
<dbReference type="AlphaFoldDB" id="A0A816ZYY0"/>
<evidence type="ECO:0000313" key="2">
    <source>
        <dbReference type="EMBL" id="CAF2239868.1"/>
    </source>
</evidence>
<sequence>MVVSLAKKTFTKQYRHVRAQRLPSQKTHNIPRISFFIKIDGETRKTCHRWLTTGTELVAVDGETRTLSGGSRRKPVRRRKPRTLSRGGRERRSGSVLQFFSCEEVAILQSVDAEFGMRVSACKNWRSLKAFSRSEFKIFILCLSLFSVLAPLGNGRGEVSAFALCYVATISAV</sequence>
<feature type="compositionally biased region" description="Basic residues" evidence="1">
    <location>
        <begin position="71"/>
        <end position="83"/>
    </location>
</feature>
<proteinExistence type="predicted"/>
<accession>A0A816ZYY0</accession>
<protein>
    <submittedName>
        <fullName evidence="2">(rape) hypothetical protein</fullName>
    </submittedName>
</protein>
<evidence type="ECO:0000256" key="1">
    <source>
        <dbReference type="SAM" id="MobiDB-lite"/>
    </source>
</evidence>
<gene>
    <name evidence="2" type="ORF">DARMORV10_A08P16990.1</name>
</gene>